<accession>A0A9P6GVB0</accession>
<evidence type="ECO:0000313" key="2">
    <source>
        <dbReference type="EMBL" id="KAF9752785.1"/>
    </source>
</evidence>
<feature type="non-terminal residue" evidence="2">
    <location>
        <position position="447"/>
    </location>
</feature>
<dbReference type="AlphaFoldDB" id="A0A9P6GVB0"/>
<gene>
    <name evidence="2" type="ORF">NGRA_3407</name>
</gene>
<keyword evidence="3" id="KW-1185">Reference proteome</keyword>
<feature type="chain" id="PRO_5040468218" evidence="1">
    <location>
        <begin position="20"/>
        <end position="447"/>
    </location>
</feature>
<name>A0A9P6GVB0_9MICR</name>
<proteinExistence type="predicted"/>
<comment type="caution">
    <text evidence="2">The sequence shown here is derived from an EMBL/GenBank/DDBJ whole genome shotgun (WGS) entry which is preliminary data.</text>
</comment>
<dbReference type="EMBL" id="SBJO01001019">
    <property type="protein sequence ID" value="KAF9752785.1"/>
    <property type="molecule type" value="Genomic_DNA"/>
</dbReference>
<feature type="non-terminal residue" evidence="2">
    <location>
        <position position="1"/>
    </location>
</feature>
<feature type="signal peptide" evidence="1">
    <location>
        <begin position="1"/>
        <end position="19"/>
    </location>
</feature>
<keyword evidence="1" id="KW-0732">Signal</keyword>
<evidence type="ECO:0000313" key="3">
    <source>
        <dbReference type="Proteomes" id="UP000740883"/>
    </source>
</evidence>
<protein>
    <submittedName>
        <fullName evidence="2">Uncharacterized protein</fullName>
    </submittedName>
</protein>
<sequence>FKYIFTFVCLFFETSFCLSNEAFMKNEEFKEIAVETFKNSLVDLFKHGSEVITFDDGAEDTDETYFYIEIRNKDYSINRGIGDLSSVYNIPLEQKKNAYKKLIVEITRKYPLKEAINAENYVFYIQYICSQLKNLSLGTRPAFFFTINESNSNEFLNQRETTDKIKKQLEVNLNANANYFPHSVTRYLKKNESNEKFIWIGPTETNYYFFCSVNEKFSENLINNLEKNIITKLNTKLRALTSTYLNKDPEIDLTPKERSDLFMLSLFLDIFKEKHGSLDQIKDNIEIIGNILKFLFSKKKLLQSFRIMLVNITDDDKASIIKNTHECQVDNGNSKELFNIYMKLISSTEINFYKDFYELLKWIVKNVDSLKVIPHEIIQIFFKLFCQNKRTNSMLFLSENIPSVTLFDIVLKKEFGNFLLSQFIDKTRAFCVKLEDEFFKGVKHPYI</sequence>
<reference evidence="2 3" key="1">
    <citation type="journal article" date="2020" name="Genome Biol. Evol.">
        <title>Comparative genomics of strictly vertically transmitted, feminizing microsporidia endosymbionts of amphipod crustaceans.</title>
        <authorList>
            <person name="Cormier A."/>
            <person name="Chebbi M.A."/>
            <person name="Giraud I."/>
            <person name="Wattier R."/>
            <person name="Teixeira M."/>
            <person name="Gilbert C."/>
            <person name="Rigaud T."/>
            <person name="Cordaux R."/>
        </authorList>
    </citation>
    <scope>NUCLEOTIDE SEQUENCE [LARGE SCALE GENOMIC DNA]</scope>
    <source>
        <strain evidence="2 3">Ou3-Ou53</strain>
    </source>
</reference>
<dbReference type="Proteomes" id="UP000740883">
    <property type="component" value="Unassembled WGS sequence"/>
</dbReference>
<organism evidence="2 3">
    <name type="scientific">Nosema granulosis</name>
    <dbReference type="NCBI Taxonomy" id="83296"/>
    <lineage>
        <taxon>Eukaryota</taxon>
        <taxon>Fungi</taxon>
        <taxon>Fungi incertae sedis</taxon>
        <taxon>Microsporidia</taxon>
        <taxon>Nosematidae</taxon>
        <taxon>Nosema</taxon>
    </lineage>
</organism>
<evidence type="ECO:0000256" key="1">
    <source>
        <dbReference type="SAM" id="SignalP"/>
    </source>
</evidence>